<reference evidence="2 3" key="1">
    <citation type="journal article" date="2020" name="ISME J.">
        <title>Comparative genomics reveals insights into cyanobacterial evolution and habitat adaptation.</title>
        <authorList>
            <person name="Chen M.Y."/>
            <person name="Teng W.K."/>
            <person name="Zhao L."/>
            <person name="Hu C.X."/>
            <person name="Zhou Y.K."/>
            <person name="Han B.P."/>
            <person name="Song L.R."/>
            <person name="Shu W.S."/>
        </authorList>
    </citation>
    <scope>NUCLEOTIDE SEQUENCE [LARGE SCALE GENOMIC DNA]</scope>
    <source>
        <strain evidence="2 3">FACHB-838</strain>
    </source>
</reference>
<organism evidence="2 3">
    <name type="scientific">Nostoc flagelliforme FACHB-838</name>
    <dbReference type="NCBI Taxonomy" id="2692904"/>
    <lineage>
        <taxon>Bacteria</taxon>
        <taxon>Bacillati</taxon>
        <taxon>Cyanobacteriota</taxon>
        <taxon>Cyanophyceae</taxon>
        <taxon>Nostocales</taxon>
        <taxon>Nostocaceae</taxon>
        <taxon>Nostoc</taxon>
    </lineage>
</organism>
<dbReference type="Gene3D" id="3.30.420.10">
    <property type="entry name" value="Ribonuclease H-like superfamily/Ribonuclease H"/>
    <property type="match status" value="1"/>
</dbReference>
<dbReference type="Pfam" id="PF13358">
    <property type="entry name" value="DDE_3"/>
    <property type="match status" value="1"/>
</dbReference>
<gene>
    <name evidence="2" type="ORF">H6G97_42440</name>
</gene>
<dbReference type="InterPro" id="IPR009057">
    <property type="entry name" value="Homeodomain-like_sf"/>
</dbReference>
<dbReference type="Pfam" id="PF13565">
    <property type="entry name" value="HTH_32"/>
    <property type="match status" value="1"/>
</dbReference>
<dbReference type="NCBIfam" id="NF033545">
    <property type="entry name" value="transpos_IS630"/>
    <property type="match status" value="1"/>
</dbReference>
<evidence type="ECO:0000313" key="2">
    <source>
        <dbReference type="EMBL" id="MBD2535673.1"/>
    </source>
</evidence>
<dbReference type="EMBL" id="JACJSI010000312">
    <property type="protein sequence ID" value="MBD2535673.1"/>
    <property type="molecule type" value="Genomic_DNA"/>
</dbReference>
<dbReference type="Proteomes" id="UP000623440">
    <property type="component" value="Unassembled WGS sequence"/>
</dbReference>
<dbReference type="InterPro" id="IPR047655">
    <property type="entry name" value="Transpos_IS630-like"/>
</dbReference>
<protein>
    <submittedName>
        <fullName evidence="2">IS630 family transposase</fullName>
    </submittedName>
</protein>
<name>A0ABR8E2H9_9NOSO</name>
<dbReference type="RefSeq" id="WP_190946479.1">
    <property type="nucleotide sequence ID" value="NZ_JACJSI010000312.1"/>
</dbReference>
<evidence type="ECO:0000259" key="1">
    <source>
        <dbReference type="Pfam" id="PF13358"/>
    </source>
</evidence>
<proteinExistence type="predicted"/>
<dbReference type="InterPro" id="IPR038717">
    <property type="entry name" value="Tc1-like_DDE_dom"/>
</dbReference>
<sequence>MRFIKDLTIDTIKLLNRIYKQSSHYQVKQRAHCILLSYEGKTISELMEIFQVTRGTIYNWMNDWEEYRLLGLYNRPGRGRKPIFNEIQELQIKEWVKQSPKNLKKVLVQIEELWGVRVSKDTVKRILKNFEMTWRRFKRGLAGEPDPLEYKEKHEGPTVLKQQDKSGEIDLRYLDETGFCLTPYIPYGWQEKGENIKIDSSRSRRLNVLGLMNSDRELDAYIFEGKITSDVVISCLDKFAENLQIKTIVVMDKASFHTSKKIQQKISDWQEKKLEIFWLPSYSPQLNLIEILWRFMKYEWIEIDAYSSWSNLVSYVEKVIRDFGEKYVINFA</sequence>
<dbReference type="SUPFAM" id="SSF46689">
    <property type="entry name" value="Homeodomain-like"/>
    <property type="match status" value="1"/>
</dbReference>
<feature type="domain" description="Tc1-like transposase DDE" evidence="1">
    <location>
        <begin position="171"/>
        <end position="306"/>
    </location>
</feature>
<evidence type="ECO:0000313" key="3">
    <source>
        <dbReference type="Proteomes" id="UP000623440"/>
    </source>
</evidence>
<comment type="caution">
    <text evidence="2">The sequence shown here is derived from an EMBL/GenBank/DDBJ whole genome shotgun (WGS) entry which is preliminary data.</text>
</comment>
<keyword evidence="3" id="KW-1185">Reference proteome</keyword>
<dbReference type="InterPro" id="IPR036397">
    <property type="entry name" value="RNaseH_sf"/>
</dbReference>
<accession>A0ABR8E2H9</accession>